<accession>A0A4Y3PCV4</accession>
<dbReference type="AlphaFoldDB" id="A0A4Y3PCV4"/>
<dbReference type="Gene3D" id="3.30.1450.10">
    <property type="match status" value="1"/>
</dbReference>
<sequence>MKKICALLLSIGLGLTGCASAPAETPTAGTQASSSESSAPTNATSTAAAPAETPAAGTQASSSETSSPTNAASASAANEKTKISKAAFDKIENGMTYEEATGIIGGEGELLSEAGNKGEQHHAVVYMYEGETLGSSASLAFLDGKLQVKSQIGLQ</sequence>
<dbReference type="Pfam" id="PF12978">
    <property type="entry name" value="DUF3862"/>
    <property type="match status" value="1"/>
</dbReference>
<evidence type="ECO:0000256" key="1">
    <source>
        <dbReference type="ARBA" id="ARBA00022729"/>
    </source>
</evidence>
<proteinExistence type="predicted"/>
<name>A0A4Y3PCV4_BREPA</name>
<evidence type="ECO:0000256" key="2">
    <source>
        <dbReference type="SAM" id="MobiDB-lite"/>
    </source>
</evidence>
<evidence type="ECO:0000313" key="5">
    <source>
        <dbReference type="Proteomes" id="UP000316882"/>
    </source>
</evidence>
<organism evidence="4 5">
    <name type="scientific">Brevibacillus parabrevis</name>
    <dbReference type="NCBI Taxonomy" id="54914"/>
    <lineage>
        <taxon>Bacteria</taxon>
        <taxon>Bacillati</taxon>
        <taxon>Bacillota</taxon>
        <taxon>Bacilli</taxon>
        <taxon>Bacillales</taxon>
        <taxon>Paenibacillaceae</taxon>
        <taxon>Brevibacillus</taxon>
    </lineage>
</organism>
<keyword evidence="1 3" id="KW-0732">Signal</keyword>
<feature type="compositionally biased region" description="Low complexity" evidence="2">
    <location>
        <begin position="27"/>
        <end position="77"/>
    </location>
</feature>
<dbReference type="InterPro" id="IPR024418">
    <property type="entry name" value="DUF3862"/>
</dbReference>
<dbReference type="InterPro" id="IPR037873">
    <property type="entry name" value="BamE-like"/>
</dbReference>
<reference evidence="4 5" key="1">
    <citation type="submission" date="2019-06" db="EMBL/GenBank/DDBJ databases">
        <title>Whole genome shotgun sequence of Brevibacillus parabrevis NBRC 12334.</title>
        <authorList>
            <person name="Hosoyama A."/>
            <person name="Uohara A."/>
            <person name="Ohji S."/>
            <person name="Ichikawa N."/>
        </authorList>
    </citation>
    <scope>NUCLEOTIDE SEQUENCE [LARGE SCALE GENOMIC DNA]</scope>
    <source>
        <strain evidence="4 5">NBRC 12334</strain>
    </source>
</reference>
<keyword evidence="5" id="KW-1185">Reference proteome</keyword>
<dbReference type="PROSITE" id="PS51257">
    <property type="entry name" value="PROKAR_LIPOPROTEIN"/>
    <property type="match status" value="1"/>
</dbReference>
<protein>
    <recommendedName>
        <fullName evidence="6">Lipoprotein SmpA/OmlA domain-containing protein</fullName>
    </recommendedName>
</protein>
<feature type="signal peptide" evidence="3">
    <location>
        <begin position="1"/>
        <end position="21"/>
    </location>
</feature>
<comment type="caution">
    <text evidence="4">The sequence shown here is derived from an EMBL/GenBank/DDBJ whole genome shotgun (WGS) entry which is preliminary data.</text>
</comment>
<evidence type="ECO:0000313" key="4">
    <source>
        <dbReference type="EMBL" id="GEB32370.1"/>
    </source>
</evidence>
<feature type="chain" id="PRO_5039552693" description="Lipoprotein SmpA/OmlA domain-containing protein" evidence="3">
    <location>
        <begin position="22"/>
        <end position="155"/>
    </location>
</feature>
<dbReference type="RefSeq" id="WP_122963334.1">
    <property type="nucleotide sequence ID" value="NZ_BJMH01000007.1"/>
</dbReference>
<evidence type="ECO:0008006" key="6">
    <source>
        <dbReference type="Google" id="ProtNLM"/>
    </source>
</evidence>
<dbReference type="EMBL" id="BJMH01000007">
    <property type="protein sequence ID" value="GEB32370.1"/>
    <property type="molecule type" value="Genomic_DNA"/>
</dbReference>
<dbReference type="STRING" id="54914.AV540_02240"/>
<gene>
    <name evidence="4" type="ORF">BPA01_19500</name>
</gene>
<dbReference type="Proteomes" id="UP000316882">
    <property type="component" value="Unassembled WGS sequence"/>
</dbReference>
<evidence type="ECO:0000256" key="3">
    <source>
        <dbReference type="SAM" id="SignalP"/>
    </source>
</evidence>
<feature type="region of interest" description="Disordered" evidence="2">
    <location>
        <begin position="20"/>
        <end position="81"/>
    </location>
</feature>